<dbReference type="PANTHER" id="PTHR11059">
    <property type="entry name" value="DNA REPAIR PROTEIN RECN"/>
    <property type="match status" value="1"/>
</dbReference>
<evidence type="ECO:0000256" key="8">
    <source>
        <dbReference type="ARBA" id="ARBA00033408"/>
    </source>
</evidence>
<dbReference type="InterPro" id="IPR003395">
    <property type="entry name" value="RecF/RecN/SMC_N"/>
</dbReference>
<protein>
    <recommendedName>
        <fullName evidence="3 9">DNA repair protein RecN</fullName>
    </recommendedName>
    <alternativeName>
        <fullName evidence="8 9">Recombination protein N</fullName>
    </alternativeName>
</protein>
<name>A0A6J4KI79_9ACTN</name>
<dbReference type="Gene3D" id="3.40.50.300">
    <property type="entry name" value="P-loop containing nucleotide triphosphate hydrolases"/>
    <property type="match status" value="2"/>
</dbReference>
<dbReference type="InterPro" id="IPR027417">
    <property type="entry name" value="P-loop_NTPase"/>
</dbReference>
<evidence type="ECO:0000256" key="6">
    <source>
        <dbReference type="ARBA" id="ARBA00022840"/>
    </source>
</evidence>
<dbReference type="SUPFAM" id="SSF52540">
    <property type="entry name" value="P-loop containing nucleoside triphosphate hydrolases"/>
    <property type="match status" value="2"/>
</dbReference>
<evidence type="ECO:0000256" key="4">
    <source>
        <dbReference type="ARBA" id="ARBA00022741"/>
    </source>
</evidence>
<dbReference type="FunFam" id="3.40.50.300:FF:000319">
    <property type="entry name" value="DNA repair protein RecN"/>
    <property type="match status" value="1"/>
</dbReference>
<comment type="similarity">
    <text evidence="2 9">Belongs to the RecN family.</text>
</comment>
<evidence type="ECO:0000256" key="2">
    <source>
        <dbReference type="ARBA" id="ARBA00009441"/>
    </source>
</evidence>
<dbReference type="NCBIfam" id="TIGR00634">
    <property type="entry name" value="recN"/>
    <property type="match status" value="1"/>
</dbReference>
<evidence type="ECO:0000259" key="10">
    <source>
        <dbReference type="Pfam" id="PF02463"/>
    </source>
</evidence>
<proteinExistence type="inferred from homology"/>
<evidence type="ECO:0000256" key="1">
    <source>
        <dbReference type="ARBA" id="ARBA00003618"/>
    </source>
</evidence>
<organism evidence="11">
    <name type="scientific">uncultured Frankineae bacterium</name>
    <dbReference type="NCBI Taxonomy" id="437475"/>
    <lineage>
        <taxon>Bacteria</taxon>
        <taxon>Bacillati</taxon>
        <taxon>Actinomycetota</taxon>
        <taxon>Actinomycetes</taxon>
        <taxon>Frankiales</taxon>
        <taxon>environmental samples</taxon>
    </lineage>
</organism>
<comment type="function">
    <text evidence="1 9">May be involved in recombinational repair of damaged DNA.</text>
</comment>
<dbReference type="GO" id="GO:0005524">
    <property type="term" value="F:ATP binding"/>
    <property type="evidence" value="ECO:0007669"/>
    <property type="project" value="UniProtKB-KW"/>
</dbReference>
<feature type="domain" description="RecF/RecN/SMC N-terminal" evidence="10">
    <location>
        <begin position="2"/>
        <end position="530"/>
    </location>
</feature>
<dbReference type="GO" id="GO:0006310">
    <property type="term" value="P:DNA recombination"/>
    <property type="evidence" value="ECO:0007669"/>
    <property type="project" value="InterPro"/>
</dbReference>
<dbReference type="CDD" id="cd03241">
    <property type="entry name" value="ABC_RecN"/>
    <property type="match status" value="1"/>
</dbReference>
<evidence type="ECO:0000256" key="5">
    <source>
        <dbReference type="ARBA" id="ARBA00022763"/>
    </source>
</evidence>
<dbReference type="Pfam" id="PF02463">
    <property type="entry name" value="SMC_N"/>
    <property type="match status" value="1"/>
</dbReference>
<evidence type="ECO:0000313" key="11">
    <source>
        <dbReference type="EMBL" id="CAA9306695.1"/>
    </source>
</evidence>
<gene>
    <name evidence="11" type="ORF">AVDCRST_MAG07-144</name>
</gene>
<keyword evidence="4" id="KW-0547">Nucleotide-binding</keyword>
<keyword evidence="6" id="KW-0067">ATP-binding</keyword>
<keyword evidence="5 9" id="KW-0227">DNA damage</keyword>
<evidence type="ECO:0000256" key="3">
    <source>
        <dbReference type="ARBA" id="ARBA00021315"/>
    </source>
</evidence>
<keyword evidence="7 9" id="KW-0234">DNA repair</keyword>
<dbReference type="GO" id="GO:0043590">
    <property type="term" value="C:bacterial nucleoid"/>
    <property type="evidence" value="ECO:0007669"/>
    <property type="project" value="TreeGrafter"/>
</dbReference>
<reference evidence="11" key="1">
    <citation type="submission" date="2020-02" db="EMBL/GenBank/DDBJ databases">
        <authorList>
            <person name="Meier V. D."/>
        </authorList>
    </citation>
    <scope>NUCLEOTIDE SEQUENCE</scope>
    <source>
        <strain evidence="11">AVDCRST_MAG07</strain>
    </source>
</reference>
<dbReference type="AlphaFoldDB" id="A0A6J4KI79"/>
<dbReference type="EMBL" id="CADCUB010000010">
    <property type="protein sequence ID" value="CAA9306695.1"/>
    <property type="molecule type" value="Genomic_DNA"/>
</dbReference>
<evidence type="ECO:0000256" key="9">
    <source>
        <dbReference type="PIRNR" id="PIRNR003128"/>
    </source>
</evidence>
<dbReference type="PIRSF" id="PIRSF003128">
    <property type="entry name" value="RecN"/>
    <property type="match status" value="1"/>
</dbReference>
<dbReference type="GO" id="GO:0009432">
    <property type="term" value="P:SOS response"/>
    <property type="evidence" value="ECO:0007669"/>
    <property type="project" value="TreeGrafter"/>
</dbReference>
<sequence>MLEEMRIRGLGVIDDAVLPLEPGLTVVTGETGAGKTMVVQGLGLLFGGRADAGRVRPDAPRAVVEGRLVLAPGSAALDRALDAGAELDDGTLLVSRSVSADGRSRAHLGGRSVPVGVLAELAEQVLAVHGQSDQQRLLKTARQRDALDRYAGPPVLGLRDRFRADWARWRDVRATLAQLRTEGAERLREAELLRLGVAEVEQVAPQPGEDVALSAEIERLANADDLRAAAAEAQVALTGDEDAPEGTDALQLLVAARRSVAAAAGHDPELSVLAGRLAELAHLATDVAGELASYLASVDADPVRLAVAQDRLAALTGLVRRSAASDVDGVLAWAARASDRLLELDGADDRIAALEEQDVRLESSLGALALELSAARTEAAQRFGSAVTVELAALAMPHAEVTARVSQRPADDGLRAGDRVLSAAADGVDEVELLLVPHPGAPPRALHKGASGGELSRVMLAVEVVFAGSDPVPVMVFDEVDAGVGGRAAVEVGRRLARLARSHQVIVVTHLPQVAAFADSHLLVVKAPDGVAAGAVTRSGVVALDEAGRVVELSRMLAGADTGLARGHAEELLAAAAQDRAAS</sequence>
<accession>A0A6J4KI79</accession>
<dbReference type="GO" id="GO:0006281">
    <property type="term" value="P:DNA repair"/>
    <property type="evidence" value="ECO:0007669"/>
    <property type="project" value="UniProtKB-KW"/>
</dbReference>
<evidence type="ECO:0000256" key="7">
    <source>
        <dbReference type="ARBA" id="ARBA00023204"/>
    </source>
</evidence>
<dbReference type="InterPro" id="IPR004604">
    <property type="entry name" value="DNA_recomb/repair_RecN"/>
</dbReference>
<dbReference type="PANTHER" id="PTHR11059:SF0">
    <property type="entry name" value="DNA REPAIR PROTEIN RECN"/>
    <property type="match status" value="1"/>
</dbReference>